<comment type="function">
    <text evidence="12">Fluoride-specific ion channel. Important for reducing fluoride concentration in the cell, thus reducing its toxicity.</text>
</comment>
<evidence type="ECO:0000313" key="14">
    <source>
        <dbReference type="Proteomes" id="UP000646579"/>
    </source>
</evidence>
<keyword evidence="8 12" id="KW-0472">Membrane</keyword>
<feature type="transmembrane region" description="Helical" evidence="12">
    <location>
        <begin position="38"/>
        <end position="56"/>
    </location>
</feature>
<dbReference type="Proteomes" id="UP000646579">
    <property type="component" value="Unassembled WGS sequence"/>
</dbReference>
<evidence type="ECO:0000256" key="10">
    <source>
        <dbReference type="ARBA" id="ARBA00035120"/>
    </source>
</evidence>
<dbReference type="HAMAP" id="MF_00454">
    <property type="entry name" value="FluC"/>
    <property type="match status" value="1"/>
</dbReference>
<sequence length="127" mass="13210">MQNFLLVGAGGAIGAIGRYGLSVLFGRLLPTGFPAATLVANILGSIAMGLFIGWLARSTPSWQAELRLFVAIGLLGGFTTFSSFSLDTVALLERGAYGQALAYILASVVISVFGLFVGLSLIRSLPL</sequence>
<evidence type="ECO:0000256" key="4">
    <source>
        <dbReference type="ARBA" id="ARBA00022692"/>
    </source>
</evidence>
<keyword evidence="12" id="KW-0813">Transport</keyword>
<comment type="subcellular location">
    <subcellularLocation>
        <location evidence="1 12">Cell membrane</location>
        <topology evidence="1 12">Multi-pass membrane protein</topology>
    </subcellularLocation>
</comment>
<feature type="transmembrane region" description="Helical" evidence="12">
    <location>
        <begin position="101"/>
        <end position="122"/>
    </location>
</feature>
<proteinExistence type="inferred from homology"/>
<keyword evidence="7 12" id="KW-0406">Ion transport</keyword>
<gene>
    <name evidence="12 13" type="primary">crcB</name>
    <name evidence="12" type="synonym">fluC</name>
    <name evidence="13" type="ORF">GCM10007989_04050</name>
</gene>
<dbReference type="InterPro" id="IPR003691">
    <property type="entry name" value="FluC"/>
</dbReference>
<keyword evidence="2 12" id="KW-1003">Cell membrane</keyword>
<evidence type="ECO:0000256" key="11">
    <source>
        <dbReference type="ARBA" id="ARBA00035585"/>
    </source>
</evidence>
<feature type="binding site" evidence="12">
    <location>
        <position position="79"/>
    </location>
    <ligand>
        <name>Na(+)</name>
        <dbReference type="ChEBI" id="CHEBI:29101"/>
        <note>structural</note>
    </ligand>
</feature>
<evidence type="ECO:0000256" key="7">
    <source>
        <dbReference type="ARBA" id="ARBA00023065"/>
    </source>
</evidence>
<evidence type="ECO:0000256" key="2">
    <source>
        <dbReference type="ARBA" id="ARBA00022475"/>
    </source>
</evidence>
<evidence type="ECO:0000256" key="9">
    <source>
        <dbReference type="ARBA" id="ARBA00023303"/>
    </source>
</evidence>
<dbReference type="GO" id="GO:0062054">
    <property type="term" value="F:fluoride channel activity"/>
    <property type="evidence" value="ECO:0007669"/>
    <property type="project" value="UniProtKB-UniRule"/>
</dbReference>
<accession>A0A918RUP0</accession>
<name>A0A918RUP0_9HYPH</name>
<keyword evidence="14" id="KW-1185">Reference proteome</keyword>
<dbReference type="AlphaFoldDB" id="A0A918RUP0"/>
<comment type="catalytic activity">
    <reaction evidence="11">
        <text>fluoride(in) = fluoride(out)</text>
        <dbReference type="Rhea" id="RHEA:76159"/>
        <dbReference type="ChEBI" id="CHEBI:17051"/>
    </reaction>
    <physiologicalReaction direction="left-to-right" evidence="11">
        <dbReference type="Rhea" id="RHEA:76160"/>
    </physiologicalReaction>
</comment>
<reference evidence="13" key="2">
    <citation type="submission" date="2020-09" db="EMBL/GenBank/DDBJ databases">
        <authorList>
            <person name="Sun Q."/>
            <person name="Kim S."/>
        </authorList>
    </citation>
    <scope>NUCLEOTIDE SEQUENCE</scope>
    <source>
        <strain evidence="13">KCTC 32437</strain>
    </source>
</reference>
<evidence type="ECO:0000256" key="3">
    <source>
        <dbReference type="ARBA" id="ARBA00022519"/>
    </source>
</evidence>
<dbReference type="PANTHER" id="PTHR28259:SF1">
    <property type="entry name" value="FLUORIDE EXPORT PROTEIN 1-RELATED"/>
    <property type="match status" value="1"/>
</dbReference>
<comment type="activity regulation">
    <text evidence="12">Na(+) is not transported, but it plays an essential structural role and its presence is essential for fluoride channel function.</text>
</comment>
<keyword evidence="9 12" id="KW-0407">Ion channel</keyword>
<evidence type="ECO:0000256" key="8">
    <source>
        <dbReference type="ARBA" id="ARBA00023136"/>
    </source>
</evidence>
<evidence type="ECO:0000256" key="12">
    <source>
        <dbReference type="HAMAP-Rule" id="MF_00454"/>
    </source>
</evidence>
<protein>
    <recommendedName>
        <fullName evidence="12">Fluoride-specific ion channel FluC</fullName>
    </recommendedName>
</protein>
<comment type="similarity">
    <text evidence="10 12">Belongs to the fluoride channel Fluc/FEX (TC 1.A.43) family.</text>
</comment>
<keyword evidence="5 12" id="KW-1133">Transmembrane helix</keyword>
<dbReference type="RefSeq" id="WP_189422874.1">
    <property type="nucleotide sequence ID" value="NZ_BMZE01000001.1"/>
</dbReference>
<evidence type="ECO:0000256" key="1">
    <source>
        <dbReference type="ARBA" id="ARBA00004651"/>
    </source>
</evidence>
<evidence type="ECO:0000313" key="13">
    <source>
        <dbReference type="EMBL" id="GHA12727.1"/>
    </source>
</evidence>
<dbReference type="GO" id="GO:0140114">
    <property type="term" value="P:cellular detoxification of fluoride"/>
    <property type="evidence" value="ECO:0007669"/>
    <property type="project" value="UniProtKB-UniRule"/>
</dbReference>
<dbReference type="PANTHER" id="PTHR28259">
    <property type="entry name" value="FLUORIDE EXPORT PROTEIN 1-RELATED"/>
    <property type="match status" value="1"/>
</dbReference>
<evidence type="ECO:0000256" key="6">
    <source>
        <dbReference type="ARBA" id="ARBA00023053"/>
    </source>
</evidence>
<evidence type="ECO:0000256" key="5">
    <source>
        <dbReference type="ARBA" id="ARBA00022989"/>
    </source>
</evidence>
<organism evidence="13 14">
    <name type="scientific">Devosia pacifica</name>
    <dbReference type="NCBI Taxonomy" id="1335967"/>
    <lineage>
        <taxon>Bacteria</taxon>
        <taxon>Pseudomonadati</taxon>
        <taxon>Pseudomonadota</taxon>
        <taxon>Alphaproteobacteria</taxon>
        <taxon>Hyphomicrobiales</taxon>
        <taxon>Devosiaceae</taxon>
        <taxon>Devosia</taxon>
    </lineage>
</organism>
<dbReference type="EMBL" id="BMZE01000001">
    <property type="protein sequence ID" value="GHA12727.1"/>
    <property type="molecule type" value="Genomic_DNA"/>
</dbReference>
<reference evidence="13" key="1">
    <citation type="journal article" date="2014" name="Int. J. Syst. Evol. Microbiol.">
        <title>Complete genome sequence of Corynebacterium casei LMG S-19264T (=DSM 44701T), isolated from a smear-ripened cheese.</title>
        <authorList>
            <consortium name="US DOE Joint Genome Institute (JGI-PGF)"/>
            <person name="Walter F."/>
            <person name="Albersmeier A."/>
            <person name="Kalinowski J."/>
            <person name="Ruckert C."/>
        </authorList>
    </citation>
    <scope>NUCLEOTIDE SEQUENCE</scope>
    <source>
        <strain evidence="13">KCTC 32437</strain>
    </source>
</reference>
<dbReference type="NCBIfam" id="NF010791">
    <property type="entry name" value="PRK14195.1"/>
    <property type="match status" value="1"/>
</dbReference>
<feature type="binding site" evidence="12">
    <location>
        <position position="76"/>
    </location>
    <ligand>
        <name>Na(+)</name>
        <dbReference type="ChEBI" id="CHEBI:29101"/>
        <note>structural</note>
    </ligand>
</feature>
<dbReference type="NCBIfam" id="NF010794">
    <property type="entry name" value="PRK14198.1"/>
    <property type="match status" value="1"/>
</dbReference>
<dbReference type="GO" id="GO:0046872">
    <property type="term" value="F:metal ion binding"/>
    <property type="evidence" value="ECO:0007669"/>
    <property type="project" value="UniProtKB-KW"/>
</dbReference>
<keyword evidence="3" id="KW-0997">Cell inner membrane</keyword>
<feature type="transmembrane region" description="Helical" evidence="12">
    <location>
        <begin position="68"/>
        <end position="86"/>
    </location>
</feature>
<dbReference type="GO" id="GO:0005886">
    <property type="term" value="C:plasma membrane"/>
    <property type="evidence" value="ECO:0007669"/>
    <property type="project" value="UniProtKB-SubCell"/>
</dbReference>
<comment type="caution">
    <text evidence="13">The sequence shown here is derived from an EMBL/GenBank/DDBJ whole genome shotgun (WGS) entry which is preliminary data.</text>
</comment>
<keyword evidence="6 12" id="KW-0915">Sodium</keyword>
<dbReference type="Pfam" id="PF02537">
    <property type="entry name" value="CRCB"/>
    <property type="match status" value="1"/>
</dbReference>
<keyword evidence="4 12" id="KW-0812">Transmembrane</keyword>
<dbReference type="NCBIfam" id="TIGR00494">
    <property type="entry name" value="crcB"/>
    <property type="match status" value="1"/>
</dbReference>
<keyword evidence="12" id="KW-0479">Metal-binding</keyword>